<proteinExistence type="predicted"/>
<gene>
    <name evidence="1" type="ORF">GIY11_11365</name>
</gene>
<dbReference type="GO" id="GO:0032196">
    <property type="term" value="P:transposition"/>
    <property type="evidence" value="ECO:0007669"/>
    <property type="project" value="TreeGrafter"/>
</dbReference>
<protein>
    <submittedName>
        <fullName evidence="1">Uncharacterized protein</fullName>
    </submittedName>
</protein>
<evidence type="ECO:0000313" key="2">
    <source>
        <dbReference type="Proteomes" id="UP000469870"/>
    </source>
</evidence>
<name>A0A844BQS4_9LACT</name>
<evidence type="ECO:0000313" key="1">
    <source>
        <dbReference type="EMBL" id="MRI82608.1"/>
    </source>
</evidence>
<reference evidence="1 2" key="1">
    <citation type="submission" date="2019-11" db="EMBL/GenBank/DDBJ databases">
        <title>Characterisation of Fundicoccus ignavus gen. nov. sp. nov., a novel genus of the family Aerococcaceae isolated from bulk tank milk.</title>
        <authorList>
            <person name="Siebert A."/>
            <person name="Huptas C."/>
            <person name="Wenning M."/>
            <person name="Scherer S."/>
            <person name="Doll E.V."/>
        </authorList>
    </citation>
    <scope>NUCLEOTIDE SEQUENCE [LARGE SCALE GENOMIC DNA]</scope>
    <source>
        <strain evidence="1 2">DSM 109653</strain>
    </source>
</reference>
<comment type="caution">
    <text evidence="1">The sequence shown here is derived from an EMBL/GenBank/DDBJ whole genome shotgun (WGS) entry which is preliminary data.</text>
</comment>
<dbReference type="PANTHER" id="PTHR10948:SF23">
    <property type="entry name" value="TRANSPOSASE INSI FOR INSERTION SEQUENCE ELEMENT IS30A-RELATED"/>
    <property type="match status" value="1"/>
</dbReference>
<dbReference type="Proteomes" id="UP000469870">
    <property type="component" value="Unassembled WGS sequence"/>
</dbReference>
<dbReference type="GO" id="GO:0005829">
    <property type="term" value="C:cytosol"/>
    <property type="evidence" value="ECO:0007669"/>
    <property type="project" value="TreeGrafter"/>
</dbReference>
<dbReference type="EMBL" id="WJQR01000014">
    <property type="protein sequence ID" value="MRI82608.1"/>
    <property type="molecule type" value="Genomic_DNA"/>
</dbReference>
<dbReference type="PANTHER" id="PTHR10948">
    <property type="entry name" value="TRANSPOSASE"/>
    <property type="match status" value="1"/>
</dbReference>
<dbReference type="AlphaFoldDB" id="A0A844BQS4"/>
<dbReference type="InterPro" id="IPR051917">
    <property type="entry name" value="Transposase-Integrase"/>
</dbReference>
<dbReference type="GO" id="GO:0004803">
    <property type="term" value="F:transposase activity"/>
    <property type="evidence" value="ECO:0007669"/>
    <property type="project" value="TreeGrafter"/>
</dbReference>
<accession>A0A844BQS4</accession>
<organism evidence="1 2">
    <name type="scientific">Fundicoccus ignavus</name>
    <dbReference type="NCBI Taxonomy" id="2664442"/>
    <lineage>
        <taxon>Bacteria</taxon>
        <taxon>Bacillati</taxon>
        <taxon>Bacillota</taxon>
        <taxon>Bacilli</taxon>
        <taxon>Lactobacillales</taxon>
        <taxon>Aerococcaceae</taxon>
        <taxon>Fundicoccus</taxon>
    </lineage>
</organism>
<sequence length="106" mass="12020">MDIGNRIQWFLHAERVTQAKSRLYLAFWIPNRSKDAMHSAIVQLTGSIPEHGKEVGCYPDIEAAGFDFYFSDAYSAWQRGINENADGLMCEFSPKKTDLAKVSETE</sequence>